<dbReference type="Pfam" id="PF07690">
    <property type="entry name" value="MFS_1"/>
    <property type="match status" value="1"/>
</dbReference>
<protein>
    <submittedName>
        <fullName evidence="7">Uncharacterized protein</fullName>
    </submittedName>
</protein>
<dbReference type="GO" id="GO:0016020">
    <property type="term" value="C:membrane"/>
    <property type="evidence" value="ECO:0007669"/>
    <property type="project" value="UniProtKB-SubCell"/>
</dbReference>
<keyword evidence="2 6" id="KW-0812">Transmembrane</keyword>
<feature type="transmembrane region" description="Helical" evidence="6">
    <location>
        <begin position="14"/>
        <end position="32"/>
    </location>
</feature>
<accession>A0AAQ4DWR0</accession>
<feature type="transmembrane region" description="Helical" evidence="6">
    <location>
        <begin position="52"/>
        <end position="73"/>
    </location>
</feature>
<evidence type="ECO:0000256" key="2">
    <source>
        <dbReference type="ARBA" id="ARBA00022692"/>
    </source>
</evidence>
<dbReference type="Proteomes" id="UP001321473">
    <property type="component" value="Unassembled WGS sequence"/>
</dbReference>
<dbReference type="Gene3D" id="1.20.1250.20">
    <property type="entry name" value="MFS general substrate transporter like domains"/>
    <property type="match status" value="1"/>
</dbReference>
<feature type="transmembrane region" description="Helical" evidence="6">
    <location>
        <begin position="85"/>
        <end position="103"/>
    </location>
</feature>
<dbReference type="EMBL" id="JARKHS020025894">
    <property type="protein sequence ID" value="KAK8766900.1"/>
    <property type="molecule type" value="Genomic_DNA"/>
</dbReference>
<organism evidence="7 8">
    <name type="scientific">Amblyomma americanum</name>
    <name type="common">Lone star tick</name>
    <dbReference type="NCBI Taxonomy" id="6943"/>
    <lineage>
        <taxon>Eukaryota</taxon>
        <taxon>Metazoa</taxon>
        <taxon>Ecdysozoa</taxon>
        <taxon>Arthropoda</taxon>
        <taxon>Chelicerata</taxon>
        <taxon>Arachnida</taxon>
        <taxon>Acari</taxon>
        <taxon>Parasitiformes</taxon>
        <taxon>Ixodida</taxon>
        <taxon>Ixodoidea</taxon>
        <taxon>Ixodidae</taxon>
        <taxon>Amblyomminae</taxon>
        <taxon>Amblyomma</taxon>
    </lineage>
</organism>
<evidence type="ECO:0000313" key="8">
    <source>
        <dbReference type="Proteomes" id="UP001321473"/>
    </source>
</evidence>
<dbReference type="PANTHER" id="PTHR11662:SF399">
    <property type="entry name" value="FI19708P1-RELATED"/>
    <property type="match status" value="1"/>
</dbReference>
<keyword evidence="8" id="KW-1185">Reference proteome</keyword>
<feature type="transmembrane region" description="Helical" evidence="6">
    <location>
        <begin position="168"/>
        <end position="187"/>
    </location>
</feature>
<feature type="transmembrane region" description="Helical" evidence="6">
    <location>
        <begin position="385"/>
        <end position="404"/>
    </location>
</feature>
<evidence type="ECO:0000313" key="7">
    <source>
        <dbReference type="EMBL" id="KAK8766900.1"/>
    </source>
</evidence>
<comment type="caution">
    <text evidence="7">The sequence shown here is derived from an EMBL/GenBank/DDBJ whole genome shotgun (WGS) entry which is preliminary data.</text>
</comment>
<comment type="subcellular location">
    <subcellularLocation>
        <location evidence="1">Membrane</location>
        <topology evidence="1">Multi-pass membrane protein</topology>
    </subcellularLocation>
</comment>
<sequence length="455" mass="49479">MTDKCSCTVVPKRYLMVALVIIGVQVVLWQTISYTAYCVKWKDYFPYQQKEPFVYSHLVGLLLSLLPASLVSVDYGANRVFGSSLLTLSLLLEVAPLAIHLGIHGLAGAQFLNGAAEGFVLTSLHGVLADWTPVDERTTMFAILTSTTLLGGRCMFEAVGFEFVTSPVMFANAALGLAWFVLWYLLFFDDPCHNKSVTEEERLRITEGNSRTLSSSKAQRVPWSKILWSTPVHLVCLCVATGMAEQRLGKYNYLMYLGGGSSFPDLSSVLALAAVVMICGVASDLLREKGLVSTTGARRLTCTGGLLIHACATMLQGLEESRWIEHIAMAALGMFVVGIETSHVDMAPQYAPTLKALSATAFGVVLGAINVFIIADASSPTAHRLAHVFIPVVQVVAALLYMLYGSAQLQPWASLPQRPQEERDEHGDECDAQTKDCGDCAPKPQCSLRDVEETV</sequence>
<dbReference type="InterPro" id="IPR036259">
    <property type="entry name" value="MFS_trans_sf"/>
</dbReference>
<dbReference type="AlphaFoldDB" id="A0AAQ4DWR0"/>
<evidence type="ECO:0000256" key="5">
    <source>
        <dbReference type="SAM" id="MobiDB-lite"/>
    </source>
</evidence>
<dbReference type="InterPro" id="IPR050382">
    <property type="entry name" value="MFS_Na/Anion_cotransporter"/>
</dbReference>
<keyword evidence="4 6" id="KW-0472">Membrane</keyword>
<evidence type="ECO:0000256" key="1">
    <source>
        <dbReference type="ARBA" id="ARBA00004141"/>
    </source>
</evidence>
<feature type="transmembrane region" description="Helical" evidence="6">
    <location>
        <begin position="354"/>
        <end position="373"/>
    </location>
</feature>
<dbReference type="InterPro" id="IPR011701">
    <property type="entry name" value="MFS"/>
</dbReference>
<dbReference type="GO" id="GO:0006820">
    <property type="term" value="P:monoatomic anion transport"/>
    <property type="evidence" value="ECO:0007669"/>
    <property type="project" value="TreeGrafter"/>
</dbReference>
<reference evidence="7 8" key="1">
    <citation type="journal article" date="2023" name="Arcadia Sci">
        <title>De novo assembly of a long-read Amblyomma americanum tick genome.</title>
        <authorList>
            <person name="Chou S."/>
            <person name="Poskanzer K.E."/>
            <person name="Rollins M."/>
            <person name="Thuy-Boun P.S."/>
        </authorList>
    </citation>
    <scope>NUCLEOTIDE SEQUENCE [LARGE SCALE GENOMIC DNA]</scope>
    <source>
        <strain evidence="7">F_SG_1</strain>
        <tissue evidence="7">Salivary glands</tissue>
    </source>
</reference>
<evidence type="ECO:0000256" key="3">
    <source>
        <dbReference type="ARBA" id="ARBA00022989"/>
    </source>
</evidence>
<keyword evidence="3 6" id="KW-1133">Transmembrane helix</keyword>
<proteinExistence type="predicted"/>
<dbReference type="PANTHER" id="PTHR11662">
    <property type="entry name" value="SOLUTE CARRIER FAMILY 17"/>
    <property type="match status" value="1"/>
</dbReference>
<gene>
    <name evidence="7" type="ORF">V5799_006321</name>
</gene>
<evidence type="ECO:0000256" key="4">
    <source>
        <dbReference type="ARBA" id="ARBA00023136"/>
    </source>
</evidence>
<dbReference type="GO" id="GO:0022857">
    <property type="term" value="F:transmembrane transporter activity"/>
    <property type="evidence" value="ECO:0007669"/>
    <property type="project" value="InterPro"/>
</dbReference>
<evidence type="ECO:0000256" key="6">
    <source>
        <dbReference type="SAM" id="Phobius"/>
    </source>
</evidence>
<name>A0AAQ4DWR0_AMBAM</name>
<dbReference type="SUPFAM" id="SSF103473">
    <property type="entry name" value="MFS general substrate transporter"/>
    <property type="match status" value="1"/>
</dbReference>
<feature type="region of interest" description="Disordered" evidence="5">
    <location>
        <begin position="415"/>
        <end position="435"/>
    </location>
</feature>